<gene>
    <name evidence="6" type="ORF">EBN88_15980</name>
</gene>
<evidence type="ECO:0000256" key="2">
    <source>
        <dbReference type="ARBA" id="ARBA00022692"/>
    </source>
</evidence>
<sequence length="281" mass="29125">MLPPLVGVLLLVSGALKVVRRSLRAQAARSALPRLLKDPNRAVWVLRGTGVAELAVGIGLLTAVPAAAVGGALLGAAFLAYLVAGRAVAPESSCGCTASDSAPIGWHAFARAGAVAAGAGVGALAGDPWWTAFAERPGVSSAMLLAGGAGLAWLAAAPEHQWRVPLRRLRIRLFGHPLATGAAGTPVAASVELLERSLAWETVAPIIRSGLLEHWEEDGWRILHYAGARRVGDAERPVSVLFALDARATRDGLTERVIRVGVVDRETEEVLTPELVAAPGA</sequence>
<evidence type="ECO:0000256" key="1">
    <source>
        <dbReference type="ARBA" id="ARBA00004141"/>
    </source>
</evidence>
<evidence type="ECO:0000256" key="3">
    <source>
        <dbReference type="ARBA" id="ARBA00022989"/>
    </source>
</evidence>
<dbReference type="InterPro" id="IPR009908">
    <property type="entry name" value="Methylamine_util_MauE"/>
</dbReference>
<dbReference type="GO" id="GO:0030416">
    <property type="term" value="P:methylamine metabolic process"/>
    <property type="evidence" value="ECO:0007669"/>
    <property type="project" value="InterPro"/>
</dbReference>
<evidence type="ECO:0000313" key="6">
    <source>
        <dbReference type="EMBL" id="RMI38929.1"/>
    </source>
</evidence>
<proteinExistence type="predicted"/>
<reference evidence="6 7" key="1">
    <citation type="submission" date="2018-10" db="EMBL/GenBank/DDBJ databases">
        <title>Isolation, diversity and antifungal activity of actinobacteria from wheat.</title>
        <authorList>
            <person name="Han C."/>
        </authorList>
    </citation>
    <scope>NUCLEOTIDE SEQUENCE [LARGE SCALE GENOMIC DNA]</scope>
    <source>
        <strain evidence="6 7">NEAU-YY642</strain>
    </source>
</reference>
<evidence type="ECO:0000256" key="4">
    <source>
        <dbReference type="ARBA" id="ARBA00023136"/>
    </source>
</evidence>
<dbReference type="AlphaFoldDB" id="A0A3M2LNC2"/>
<keyword evidence="2" id="KW-0812">Transmembrane</keyword>
<evidence type="ECO:0000259" key="5">
    <source>
        <dbReference type="Pfam" id="PF07291"/>
    </source>
</evidence>
<comment type="subcellular location">
    <subcellularLocation>
        <location evidence="1">Membrane</location>
        <topology evidence="1">Multi-pass membrane protein</topology>
    </subcellularLocation>
</comment>
<dbReference type="GO" id="GO:0016020">
    <property type="term" value="C:membrane"/>
    <property type="evidence" value="ECO:0007669"/>
    <property type="project" value="UniProtKB-SubCell"/>
</dbReference>
<dbReference type="Proteomes" id="UP000278673">
    <property type="component" value="Unassembled WGS sequence"/>
</dbReference>
<evidence type="ECO:0000313" key="7">
    <source>
        <dbReference type="Proteomes" id="UP000278673"/>
    </source>
</evidence>
<comment type="caution">
    <text evidence="6">The sequence shown here is derived from an EMBL/GenBank/DDBJ whole genome shotgun (WGS) entry which is preliminary data.</text>
</comment>
<dbReference type="EMBL" id="RFFJ01000082">
    <property type="protein sequence ID" value="RMI38929.1"/>
    <property type="molecule type" value="Genomic_DNA"/>
</dbReference>
<accession>A0A3M2LNC2</accession>
<name>A0A3M2LNC2_9ACTN</name>
<keyword evidence="3" id="KW-1133">Transmembrane helix</keyword>
<organism evidence="6 7">
    <name type="scientific">Streptomyces triticirhizae</name>
    <dbReference type="NCBI Taxonomy" id="2483353"/>
    <lineage>
        <taxon>Bacteria</taxon>
        <taxon>Bacillati</taxon>
        <taxon>Actinomycetota</taxon>
        <taxon>Actinomycetes</taxon>
        <taxon>Kitasatosporales</taxon>
        <taxon>Streptomycetaceae</taxon>
        <taxon>Streptomyces</taxon>
    </lineage>
</organism>
<feature type="domain" description="Methylamine utilisation protein MauE" evidence="5">
    <location>
        <begin position="5"/>
        <end position="124"/>
    </location>
</feature>
<keyword evidence="4" id="KW-0472">Membrane</keyword>
<keyword evidence="7" id="KW-1185">Reference proteome</keyword>
<protein>
    <recommendedName>
        <fullName evidence="5">Methylamine utilisation protein MauE domain-containing protein</fullName>
    </recommendedName>
</protein>
<dbReference type="Pfam" id="PF07291">
    <property type="entry name" value="MauE"/>
    <property type="match status" value="1"/>
</dbReference>